<dbReference type="AlphaFoldDB" id="A0A4C1ZA73"/>
<protein>
    <submittedName>
        <fullName evidence="1">Uncharacterized protein</fullName>
    </submittedName>
</protein>
<reference evidence="1 2" key="1">
    <citation type="journal article" date="2019" name="Commun. Biol.">
        <title>The bagworm genome reveals a unique fibroin gene that provides high tensile strength.</title>
        <authorList>
            <person name="Kono N."/>
            <person name="Nakamura H."/>
            <person name="Ohtoshi R."/>
            <person name="Tomita M."/>
            <person name="Numata K."/>
            <person name="Arakawa K."/>
        </authorList>
    </citation>
    <scope>NUCLEOTIDE SEQUENCE [LARGE SCALE GENOMIC DNA]</scope>
</reference>
<comment type="caution">
    <text evidence="1">The sequence shown here is derived from an EMBL/GenBank/DDBJ whole genome shotgun (WGS) entry which is preliminary data.</text>
</comment>
<evidence type="ECO:0000313" key="1">
    <source>
        <dbReference type="EMBL" id="GBP84242.1"/>
    </source>
</evidence>
<evidence type="ECO:0000313" key="2">
    <source>
        <dbReference type="Proteomes" id="UP000299102"/>
    </source>
</evidence>
<organism evidence="1 2">
    <name type="scientific">Eumeta variegata</name>
    <name type="common">Bagworm moth</name>
    <name type="synonym">Eumeta japonica</name>
    <dbReference type="NCBI Taxonomy" id="151549"/>
    <lineage>
        <taxon>Eukaryota</taxon>
        <taxon>Metazoa</taxon>
        <taxon>Ecdysozoa</taxon>
        <taxon>Arthropoda</taxon>
        <taxon>Hexapoda</taxon>
        <taxon>Insecta</taxon>
        <taxon>Pterygota</taxon>
        <taxon>Neoptera</taxon>
        <taxon>Endopterygota</taxon>
        <taxon>Lepidoptera</taxon>
        <taxon>Glossata</taxon>
        <taxon>Ditrysia</taxon>
        <taxon>Tineoidea</taxon>
        <taxon>Psychidae</taxon>
        <taxon>Oiketicinae</taxon>
        <taxon>Eumeta</taxon>
    </lineage>
</organism>
<proteinExistence type="predicted"/>
<sequence>MPPFTIYTAYSASTRLRAPNAAFNFGSKPTYLNINATCAASPARYIVKFLAGGNIVITCPDAARACAVIRSGNSNLCSVEKVAPIGKSYNFKR</sequence>
<accession>A0A4C1ZA73</accession>
<dbReference type="Proteomes" id="UP000299102">
    <property type="component" value="Unassembled WGS sequence"/>
</dbReference>
<name>A0A4C1ZA73_EUMVA</name>
<dbReference type="EMBL" id="BGZK01001667">
    <property type="protein sequence ID" value="GBP84242.1"/>
    <property type="molecule type" value="Genomic_DNA"/>
</dbReference>
<gene>
    <name evidence="1" type="ORF">EVAR_103430_1</name>
</gene>
<keyword evidence="2" id="KW-1185">Reference proteome</keyword>